<feature type="compositionally biased region" description="Gly residues" evidence="2">
    <location>
        <begin position="616"/>
        <end position="626"/>
    </location>
</feature>
<dbReference type="NCBIfam" id="TIGR00756">
    <property type="entry name" value="PPR"/>
    <property type="match status" value="1"/>
</dbReference>
<dbReference type="Gene3D" id="1.25.40.10">
    <property type="entry name" value="Tetratricopeptide repeat domain"/>
    <property type="match status" value="2"/>
</dbReference>
<keyword evidence="4" id="KW-1185">Reference proteome</keyword>
<feature type="repeat" description="PPR" evidence="1">
    <location>
        <begin position="147"/>
        <end position="181"/>
    </location>
</feature>
<evidence type="ECO:0000313" key="3">
    <source>
        <dbReference type="EMBL" id="EAU84780.1"/>
    </source>
</evidence>
<dbReference type="InterPro" id="IPR011990">
    <property type="entry name" value="TPR-like_helical_dom_sf"/>
</dbReference>
<accession>A8NXG7</accession>
<proteinExistence type="predicted"/>
<evidence type="ECO:0000313" key="4">
    <source>
        <dbReference type="Proteomes" id="UP000001861"/>
    </source>
</evidence>
<dbReference type="EMBL" id="AACS02000005">
    <property type="protein sequence ID" value="EAU84780.1"/>
    <property type="molecule type" value="Genomic_DNA"/>
</dbReference>
<dbReference type="PROSITE" id="PS51375">
    <property type="entry name" value="PPR"/>
    <property type="match status" value="1"/>
</dbReference>
<feature type="region of interest" description="Disordered" evidence="2">
    <location>
        <begin position="612"/>
        <end position="645"/>
    </location>
</feature>
<dbReference type="GO" id="GO:0003729">
    <property type="term" value="F:mRNA binding"/>
    <property type="evidence" value="ECO:0007669"/>
    <property type="project" value="TreeGrafter"/>
</dbReference>
<feature type="region of interest" description="Disordered" evidence="2">
    <location>
        <begin position="86"/>
        <end position="105"/>
    </location>
</feature>
<feature type="region of interest" description="Disordered" evidence="2">
    <location>
        <begin position="39"/>
        <end position="70"/>
    </location>
</feature>
<reference evidence="3 4" key="1">
    <citation type="journal article" date="2010" name="Proc. Natl. Acad. Sci. U.S.A.">
        <title>Insights into evolution of multicellular fungi from the assembled chromosomes of the mushroom Coprinopsis cinerea (Coprinus cinereus).</title>
        <authorList>
            <person name="Stajich J.E."/>
            <person name="Wilke S.K."/>
            <person name="Ahren D."/>
            <person name="Au C.H."/>
            <person name="Birren B.W."/>
            <person name="Borodovsky M."/>
            <person name="Burns C."/>
            <person name="Canback B."/>
            <person name="Casselton L.A."/>
            <person name="Cheng C.K."/>
            <person name="Deng J."/>
            <person name="Dietrich F.S."/>
            <person name="Fargo D.C."/>
            <person name="Farman M.L."/>
            <person name="Gathman A.C."/>
            <person name="Goldberg J."/>
            <person name="Guigo R."/>
            <person name="Hoegger P.J."/>
            <person name="Hooker J.B."/>
            <person name="Huggins A."/>
            <person name="James T.Y."/>
            <person name="Kamada T."/>
            <person name="Kilaru S."/>
            <person name="Kodira C."/>
            <person name="Kues U."/>
            <person name="Kupfer D."/>
            <person name="Kwan H.S."/>
            <person name="Lomsadze A."/>
            <person name="Li W."/>
            <person name="Lilly W.W."/>
            <person name="Ma L.J."/>
            <person name="Mackey A.J."/>
            <person name="Manning G."/>
            <person name="Martin F."/>
            <person name="Muraguchi H."/>
            <person name="Natvig D.O."/>
            <person name="Palmerini H."/>
            <person name="Ramesh M.A."/>
            <person name="Rehmeyer C.J."/>
            <person name="Roe B.A."/>
            <person name="Shenoy N."/>
            <person name="Stanke M."/>
            <person name="Ter-Hovhannisyan V."/>
            <person name="Tunlid A."/>
            <person name="Velagapudi R."/>
            <person name="Vision T.J."/>
            <person name="Zeng Q."/>
            <person name="Zolan M.E."/>
            <person name="Pukkila P.J."/>
        </authorList>
    </citation>
    <scope>NUCLEOTIDE SEQUENCE [LARGE SCALE GENOMIC DNA]</scope>
    <source>
        <strain evidence="4">Okayama-7 / 130 / ATCC MYA-4618 / FGSC 9003</strain>
    </source>
</reference>
<dbReference type="eggNOG" id="ENOG502S8AZ">
    <property type="taxonomic scope" value="Eukaryota"/>
</dbReference>
<dbReference type="OrthoDB" id="185373at2759"/>
<evidence type="ECO:0000256" key="1">
    <source>
        <dbReference type="PROSITE-ProRule" id="PRU00708"/>
    </source>
</evidence>
<dbReference type="VEuPathDB" id="FungiDB:CC1G_00299"/>
<dbReference type="InterPro" id="IPR002885">
    <property type="entry name" value="PPR_rpt"/>
</dbReference>
<dbReference type="AlphaFoldDB" id="A8NXG7"/>
<dbReference type="Proteomes" id="UP000001861">
    <property type="component" value="Unassembled WGS sequence"/>
</dbReference>
<feature type="compositionally biased region" description="Low complexity" evidence="2">
    <location>
        <begin position="39"/>
        <end position="62"/>
    </location>
</feature>
<dbReference type="InParanoid" id="A8NXG7"/>
<dbReference type="GeneID" id="6013719"/>
<gene>
    <name evidence="3" type="ORF">CC1G_00299</name>
</gene>
<name>A8NXG7_COPC7</name>
<evidence type="ECO:0008006" key="5">
    <source>
        <dbReference type="Google" id="ProtNLM"/>
    </source>
</evidence>
<organism evidence="3 4">
    <name type="scientific">Coprinopsis cinerea (strain Okayama-7 / 130 / ATCC MYA-4618 / FGSC 9003)</name>
    <name type="common">Inky cap fungus</name>
    <name type="synonym">Hormographiella aspergillata</name>
    <dbReference type="NCBI Taxonomy" id="240176"/>
    <lineage>
        <taxon>Eukaryota</taxon>
        <taxon>Fungi</taxon>
        <taxon>Dikarya</taxon>
        <taxon>Basidiomycota</taxon>
        <taxon>Agaricomycotina</taxon>
        <taxon>Agaricomycetes</taxon>
        <taxon>Agaricomycetidae</taxon>
        <taxon>Agaricales</taxon>
        <taxon>Agaricineae</taxon>
        <taxon>Psathyrellaceae</taxon>
        <taxon>Coprinopsis</taxon>
    </lineage>
</organism>
<dbReference type="KEGG" id="cci:CC1G_00299"/>
<comment type="caution">
    <text evidence="3">The sequence shown here is derived from an EMBL/GenBank/DDBJ whole genome shotgun (WGS) entry which is preliminary data.</text>
</comment>
<dbReference type="Pfam" id="PF13041">
    <property type="entry name" value="PPR_2"/>
    <property type="match status" value="1"/>
</dbReference>
<dbReference type="Pfam" id="PF01535">
    <property type="entry name" value="PPR"/>
    <property type="match status" value="1"/>
</dbReference>
<dbReference type="STRING" id="240176.A8NXG7"/>
<dbReference type="OMA" id="LYIDMKR"/>
<sequence>MLSRLDTAARQNLRQHLHLNAVPNWSPSNGHRLSSLASLSARPSLATPSTSSSPCTPRNSRPASTKAAQARDEVIEAHLPRYIRRQGLQKAAEKGKAKTGAGTPTESKEIKLLDPYILAKRLRALCQAGKVDDAVAMLKNSPRDAMNTPVWNTMIWEALKNRRFQLAYKLYVDMKRRGFSPTTRTFQTMFTGLSKIEEWSSHTQQLSNARLLYDAFQRHITSLKKHEPTSKDIMSTPLAAYIKILGDNGEYDEILDVFKSLDKDGPFSPDATVYAATFHAIANMRRVLVAKGITPPEQWEATVAADARQLWTQLGKASKQDPSKLPDAFVATTAISALSRGSTEDHELAFQIAQEYFGLSRDPSNAGVGLHPLTRATFGTILNLCDDAGCHSTSLQLLQQVKERPEAHGGLSIIDRPHMEEILKARSKTPDSDLGNASLGYLEWMLRREHSGHGAHIRPAMSTYNLVLTACWKASDWTSALSAFELMTGYSPIDFIETPSPDSAPPKPRKRTTQTLVPSAEAMSAMMRTALSTRQLRYIQQCLRILQHIGIDHITTRSSQHKKEAKNNSFYGSKLASAVTESVQILTTYKDECVPAELAKWRAFASQCREEFDKTGAGGGNEGGGYTPTTLDREPSKGNKRRLRL</sequence>
<dbReference type="PANTHER" id="PTHR47938:SF16">
    <property type="entry name" value="PENTACOTRIPEPTIDE-REPEAT REGION OF PRORP DOMAIN-CONTAINING PROTEIN"/>
    <property type="match status" value="1"/>
</dbReference>
<dbReference type="RefSeq" id="XP_001837163.1">
    <property type="nucleotide sequence ID" value="XM_001837111.1"/>
</dbReference>
<evidence type="ECO:0000256" key="2">
    <source>
        <dbReference type="SAM" id="MobiDB-lite"/>
    </source>
</evidence>
<dbReference type="PANTHER" id="PTHR47938">
    <property type="entry name" value="RESPIRATORY COMPLEX I CHAPERONE (CIA84), PUTATIVE (AFU_ORTHOLOGUE AFUA_2G06020)-RELATED"/>
    <property type="match status" value="1"/>
</dbReference>
<protein>
    <recommendedName>
        <fullName evidence="5">Pentatricopeptide repeat protein</fullName>
    </recommendedName>
</protein>